<evidence type="ECO:0000313" key="2">
    <source>
        <dbReference type="Proteomes" id="UP001420932"/>
    </source>
</evidence>
<accession>A0AAP0IGC9</accession>
<sequence>MELPTSRTIIILSDVQHQTLPVTGPTIAGSESSFPSQPCGQHPSKTIFEELEYYLDFPMRCVAPSSLVEMLGLTIHHIQIYIIFTKLKSNSKSLFYISFLSFPSISNEWKDPIELTRPTTCNPNVSKVLCRPIFSEADIVLRATLQSG</sequence>
<proteinExistence type="predicted"/>
<protein>
    <submittedName>
        <fullName evidence="1">Uncharacterized protein</fullName>
    </submittedName>
</protein>
<dbReference type="AlphaFoldDB" id="A0AAP0IGC9"/>
<gene>
    <name evidence="1" type="ORF">Syun_021053</name>
</gene>
<evidence type="ECO:0000313" key="1">
    <source>
        <dbReference type="EMBL" id="KAK9114256.1"/>
    </source>
</evidence>
<dbReference type="Proteomes" id="UP001420932">
    <property type="component" value="Unassembled WGS sequence"/>
</dbReference>
<keyword evidence="2" id="KW-1185">Reference proteome</keyword>
<comment type="caution">
    <text evidence="1">The sequence shown here is derived from an EMBL/GenBank/DDBJ whole genome shotgun (WGS) entry which is preliminary data.</text>
</comment>
<organism evidence="1 2">
    <name type="scientific">Stephania yunnanensis</name>
    <dbReference type="NCBI Taxonomy" id="152371"/>
    <lineage>
        <taxon>Eukaryota</taxon>
        <taxon>Viridiplantae</taxon>
        <taxon>Streptophyta</taxon>
        <taxon>Embryophyta</taxon>
        <taxon>Tracheophyta</taxon>
        <taxon>Spermatophyta</taxon>
        <taxon>Magnoliopsida</taxon>
        <taxon>Ranunculales</taxon>
        <taxon>Menispermaceae</taxon>
        <taxon>Menispermoideae</taxon>
        <taxon>Cissampelideae</taxon>
        <taxon>Stephania</taxon>
    </lineage>
</organism>
<dbReference type="EMBL" id="JBBNAF010000009">
    <property type="protein sequence ID" value="KAK9114256.1"/>
    <property type="molecule type" value="Genomic_DNA"/>
</dbReference>
<name>A0AAP0IGC9_9MAGN</name>
<reference evidence="1 2" key="1">
    <citation type="submission" date="2024-01" db="EMBL/GenBank/DDBJ databases">
        <title>Genome assemblies of Stephania.</title>
        <authorList>
            <person name="Yang L."/>
        </authorList>
    </citation>
    <scope>NUCLEOTIDE SEQUENCE [LARGE SCALE GENOMIC DNA]</scope>
    <source>
        <strain evidence="1">YNDBR</strain>
        <tissue evidence="1">Leaf</tissue>
    </source>
</reference>